<feature type="domain" description="NAD-dependent epimerase/dehydratase" evidence="2">
    <location>
        <begin position="8"/>
        <end position="228"/>
    </location>
</feature>
<organism evidence="3">
    <name type="scientific">Desulfobacca acetoxidans</name>
    <dbReference type="NCBI Taxonomy" id="60893"/>
    <lineage>
        <taxon>Bacteria</taxon>
        <taxon>Pseudomonadati</taxon>
        <taxon>Thermodesulfobacteriota</taxon>
        <taxon>Desulfobaccia</taxon>
        <taxon>Desulfobaccales</taxon>
        <taxon>Desulfobaccaceae</taxon>
        <taxon>Desulfobacca</taxon>
    </lineage>
</organism>
<dbReference type="Gene3D" id="3.40.50.720">
    <property type="entry name" value="NAD(P)-binding Rossmann-like Domain"/>
    <property type="match status" value="1"/>
</dbReference>
<proteinExistence type="inferred from homology"/>
<sequence>MALAGRCLVTGGAGFIGSNLIRALLSRPGLKIRVLDNLSSGRGQDLDNLPVEMVVGDIRDRDLVDRVMAGIQVVIALAAHTGVVQSVENPAEDLSINVAGTLNLLEAAVRHRVDRFIFASTGGAIVGEAVPPVHEDLPPRPLSPYGAGKLAGEGYCSAFWGSYGLKTVPLRFSNIYGPFSYHKGSVIAKFFRLVQARRELTIFGDGEQTRDFLFVDDLCRAIRTAMTADLPFGEPVQLGTGRETSINALVHLMRQVVGESRFPPVRYAPPRPGEVQRNFMNIARARKFLHFNPATDLATGLRKTWQWFQKVGSP</sequence>
<comment type="similarity">
    <text evidence="1">Belongs to the NAD(P)-dependent epimerase/dehydratase family.</text>
</comment>
<dbReference type="EMBL" id="DTMF01000314">
    <property type="protein sequence ID" value="HGF35319.1"/>
    <property type="molecule type" value="Genomic_DNA"/>
</dbReference>
<evidence type="ECO:0000256" key="1">
    <source>
        <dbReference type="ARBA" id="ARBA00007637"/>
    </source>
</evidence>
<gene>
    <name evidence="3" type="ORF">ENW96_13235</name>
</gene>
<reference evidence="3" key="1">
    <citation type="journal article" date="2020" name="mSystems">
        <title>Genome- and Community-Level Interaction Insights into Carbon Utilization and Element Cycling Functions of Hydrothermarchaeota in Hydrothermal Sediment.</title>
        <authorList>
            <person name="Zhou Z."/>
            <person name="Liu Y."/>
            <person name="Xu W."/>
            <person name="Pan J."/>
            <person name="Luo Z.H."/>
            <person name="Li M."/>
        </authorList>
    </citation>
    <scope>NUCLEOTIDE SEQUENCE [LARGE SCALE GENOMIC DNA]</scope>
    <source>
        <strain evidence="3">SpSt-897</strain>
    </source>
</reference>
<protein>
    <submittedName>
        <fullName evidence="3">NAD-dependent epimerase/dehydratase family protein</fullName>
    </submittedName>
</protein>
<evidence type="ECO:0000313" key="3">
    <source>
        <dbReference type="EMBL" id="HGF35319.1"/>
    </source>
</evidence>
<dbReference type="SUPFAM" id="SSF51735">
    <property type="entry name" value="NAD(P)-binding Rossmann-fold domains"/>
    <property type="match status" value="1"/>
</dbReference>
<dbReference type="InterPro" id="IPR036291">
    <property type="entry name" value="NAD(P)-bd_dom_sf"/>
</dbReference>
<accession>A0A7C3V986</accession>
<dbReference type="AlphaFoldDB" id="A0A7C3V986"/>
<dbReference type="PANTHER" id="PTHR43000">
    <property type="entry name" value="DTDP-D-GLUCOSE 4,6-DEHYDRATASE-RELATED"/>
    <property type="match status" value="1"/>
</dbReference>
<evidence type="ECO:0000259" key="2">
    <source>
        <dbReference type="Pfam" id="PF01370"/>
    </source>
</evidence>
<dbReference type="InterPro" id="IPR001509">
    <property type="entry name" value="Epimerase_deHydtase"/>
</dbReference>
<dbReference type="Gene3D" id="3.90.25.10">
    <property type="entry name" value="UDP-galactose 4-epimerase, domain 1"/>
    <property type="match status" value="1"/>
</dbReference>
<dbReference type="Pfam" id="PF01370">
    <property type="entry name" value="Epimerase"/>
    <property type="match status" value="1"/>
</dbReference>
<comment type="caution">
    <text evidence="3">The sequence shown here is derived from an EMBL/GenBank/DDBJ whole genome shotgun (WGS) entry which is preliminary data.</text>
</comment>
<name>A0A7C3V986_9BACT</name>